<accession>A0A914L9M5</accession>
<dbReference type="Pfam" id="PF08084">
    <property type="entry name" value="PROCT"/>
    <property type="match status" value="1"/>
</dbReference>
<dbReference type="GO" id="GO:0071013">
    <property type="term" value="C:catalytic step 2 spliceosome"/>
    <property type="evidence" value="ECO:0007669"/>
    <property type="project" value="TreeGrafter"/>
</dbReference>
<evidence type="ECO:0000313" key="3">
    <source>
        <dbReference type="Proteomes" id="UP000887563"/>
    </source>
</evidence>
<organism evidence="3 4">
    <name type="scientific">Meloidogyne incognita</name>
    <name type="common">Southern root-knot nematode worm</name>
    <name type="synonym">Oxyuris incognita</name>
    <dbReference type="NCBI Taxonomy" id="6306"/>
    <lineage>
        <taxon>Eukaryota</taxon>
        <taxon>Metazoa</taxon>
        <taxon>Ecdysozoa</taxon>
        <taxon>Nematoda</taxon>
        <taxon>Chromadorea</taxon>
        <taxon>Rhabditida</taxon>
        <taxon>Tylenchina</taxon>
        <taxon>Tylenchomorpha</taxon>
        <taxon>Tylenchoidea</taxon>
        <taxon>Meloidogynidae</taxon>
        <taxon>Meloidogyninae</taxon>
        <taxon>Meloidogyne</taxon>
        <taxon>Meloidogyne incognita group</taxon>
    </lineage>
</organism>
<evidence type="ECO:0000313" key="4">
    <source>
        <dbReference type="WBParaSite" id="Minc3s00342g10600"/>
    </source>
</evidence>
<dbReference type="GO" id="GO:0000244">
    <property type="term" value="P:spliceosomal tri-snRNP complex assembly"/>
    <property type="evidence" value="ECO:0007669"/>
    <property type="project" value="TreeGrafter"/>
</dbReference>
<evidence type="ECO:0000256" key="1">
    <source>
        <dbReference type="SAM" id="MobiDB-lite"/>
    </source>
</evidence>
<dbReference type="GO" id="GO:0030623">
    <property type="term" value="F:U5 snRNA binding"/>
    <property type="evidence" value="ECO:0007669"/>
    <property type="project" value="TreeGrafter"/>
</dbReference>
<dbReference type="AlphaFoldDB" id="A0A914L9M5"/>
<dbReference type="GO" id="GO:0005682">
    <property type="term" value="C:U5 snRNP"/>
    <property type="evidence" value="ECO:0007669"/>
    <property type="project" value="TreeGrafter"/>
</dbReference>
<dbReference type="PANTHER" id="PTHR11140:SF0">
    <property type="entry name" value="PRE-MRNA-PROCESSING-SPLICING FACTOR 8"/>
    <property type="match status" value="1"/>
</dbReference>
<keyword evidence="3" id="KW-1185">Reference proteome</keyword>
<feature type="region of interest" description="Disordered" evidence="1">
    <location>
        <begin position="159"/>
        <end position="204"/>
    </location>
</feature>
<dbReference type="GO" id="GO:0030620">
    <property type="term" value="F:U2 snRNA binding"/>
    <property type="evidence" value="ECO:0007669"/>
    <property type="project" value="TreeGrafter"/>
</dbReference>
<dbReference type="WBParaSite" id="Minc3s00342g10600">
    <property type="protein sequence ID" value="Minc3s00342g10600"/>
    <property type="gene ID" value="Minc3s00342g10600"/>
</dbReference>
<dbReference type="PANTHER" id="PTHR11140">
    <property type="entry name" value="PRE-MRNA SPLICING FACTOR PRP8"/>
    <property type="match status" value="1"/>
</dbReference>
<dbReference type="GO" id="GO:0097157">
    <property type="term" value="F:pre-mRNA intronic binding"/>
    <property type="evidence" value="ECO:0007669"/>
    <property type="project" value="TreeGrafter"/>
</dbReference>
<dbReference type="Proteomes" id="UP000887563">
    <property type="component" value="Unplaced"/>
</dbReference>
<name>A0A914L9M5_MELIC</name>
<evidence type="ECO:0000259" key="2">
    <source>
        <dbReference type="Pfam" id="PF08084"/>
    </source>
</evidence>
<dbReference type="GO" id="GO:0017070">
    <property type="term" value="F:U6 snRNA binding"/>
    <property type="evidence" value="ECO:0007669"/>
    <property type="project" value="TreeGrafter"/>
</dbReference>
<feature type="domain" description="PROCT" evidence="2">
    <location>
        <begin position="361"/>
        <end position="414"/>
    </location>
</feature>
<feature type="compositionally biased region" description="Acidic residues" evidence="1">
    <location>
        <begin position="159"/>
        <end position="172"/>
    </location>
</feature>
<dbReference type="GO" id="GO:0030619">
    <property type="term" value="F:U1 snRNA binding"/>
    <property type="evidence" value="ECO:0007669"/>
    <property type="project" value="TreeGrafter"/>
</dbReference>
<proteinExistence type="predicted"/>
<dbReference type="InterPro" id="IPR027652">
    <property type="entry name" value="PRP8"/>
</dbReference>
<protein>
    <submittedName>
        <fullName evidence="4">PROCT domain-containing protein</fullName>
    </submittedName>
</protein>
<reference evidence="4" key="1">
    <citation type="submission" date="2022-11" db="UniProtKB">
        <authorList>
            <consortium name="WormBaseParasite"/>
        </authorList>
    </citation>
    <scope>IDENTIFICATION</scope>
</reference>
<dbReference type="Gene3D" id="3.40.140.10">
    <property type="entry name" value="Cytidine Deaminase, domain 2"/>
    <property type="match status" value="1"/>
</dbReference>
<dbReference type="InterPro" id="IPR012984">
    <property type="entry name" value="PROCT"/>
</dbReference>
<sequence>MSEPCGSRDLVSVDVTADGKLRLFQFLHSLGKSNDLKESTNKIINHLDQIDFSCRNQQQISQEIVCLMNKNWEKMEAIKKQFAKSKGSKNDINFDSIAEGIIKEKPTLENTTKSLKTLHDELEEAYSKQKTLEQKLIEKRESLCSIAALLDELDDINTEETDQEEANNEEADKDGTKPEVVELNDSLVSKDNKGDTVSGARKRKRKRELERMRLWRKSIKQKSTLEINELIQQQQIFIDSDNIANTDLKYILSKNILNKFILISEMQIDVTGHIYGISSSYDPGIKEICCIFIPNKWAIYQFDVYSFEQISQYQFKNYEFFGWIHTTASNDSSELSHNDRFFHTNFVHQSQQGQQQDQRVFVSCSFTPDSVSLSAFRLTSIGYEWGRIANAGKANKLKMYSPSHYEKVLLLVPDFQNNNVCYK</sequence>